<gene>
    <name evidence="3" type="ORF">ADEAN_000210300</name>
</gene>
<feature type="region of interest" description="Disordered" evidence="1">
    <location>
        <begin position="152"/>
        <end position="223"/>
    </location>
</feature>
<dbReference type="EMBL" id="LR877147">
    <property type="protein sequence ID" value="CAD2214652.1"/>
    <property type="molecule type" value="Genomic_DNA"/>
</dbReference>
<name>S9VC61_9TRYP</name>
<reference evidence="3 4" key="1">
    <citation type="submission" date="2020-08" db="EMBL/GenBank/DDBJ databases">
        <authorList>
            <person name="Newling K."/>
            <person name="Davey J."/>
            <person name="Forrester S."/>
        </authorList>
    </citation>
    <scope>NUCLEOTIDE SEQUENCE [LARGE SCALE GENOMIC DNA]</scope>
    <source>
        <strain evidence="4">Crithidia deanei Carvalho (ATCC PRA-265)</strain>
    </source>
</reference>
<dbReference type="Proteomes" id="UP000515908">
    <property type="component" value="Chromosome 03"/>
</dbReference>
<evidence type="ECO:0000259" key="2">
    <source>
        <dbReference type="Pfam" id="PF26116"/>
    </source>
</evidence>
<dbReference type="InterPro" id="IPR059029">
    <property type="entry name" value="FAM13A_dom"/>
</dbReference>
<keyword evidence="4" id="KW-1185">Reference proteome</keyword>
<evidence type="ECO:0000313" key="3">
    <source>
        <dbReference type="EMBL" id="CAD2214652.1"/>
    </source>
</evidence>
<organism evidence="3 4">
    <name type="scientific">Angomonas deanei</name>
    <dbReference type="NCBI Taxonomy" id="59799"/>
    <lineage>
        <taxon>Eukaryota</taxon>
        <taxon>Discoba</taxon>
        <taxon>Euglenozoa</taxon>
        <taxon>Kinetoplastea</taxon>
        <taxon>Metakinetoplastina</taxon>
        <taxon>Trypanosomatida</taxon>
        <taxon>Trypanosomatidae</taxon>
        <taxon>Strigomonadinae</taxon>
        <taxon>Angomonas</taxon>
    </lineage>
</organism>
<evidence type="ECO:0000256" key="1">
    <source>
        <dbReference type="SAM" id="MobiDB-lite"/>
    </source>
</evidence>
<sequence length="303" mass="33681">MTEDPFMLAVSQTIDALTFSQTHEVDLDFRAHSRQTIESVRSLQREQKNRIEQTYGPRPASPDFLGTQLLAEYRGEATSVQLAKEAGDPDGATVINAMTDNQCKVFKKEMKQRIHEWEGSVRDATGQSDVTAEKKAPLRSIYELYKASKNRVVTETTRGASTRSNTVEKSAVQPTRGSEPAAPVPAARLSSSTQEETPAPSAVSNRTSVNVSQSTNATSTEIGANIPRVAIGSTPAEQMSDADLQAEKRKLKQVLFRFENEFERIRGERPNRRDRRNFTMEYHRYGELKNEIARRSGGAAGDD</sequence>
<evidence type="ECO:0000313" key="4">
    <source>
        <dbReference type="Proteomes" id="UP000515908"/>
    </source>
</evidence>
<accession>S9VC61</accession>
<dbReference type="VEuPathDB" id="TriTrypDB:ADEAN_000210300"/>
<dbReference type="OrthoDB" id="264668at2759"/>
<protein>
    <recommendedName>
        <fullName evidence="2">FAM13A-like domain-containing protein</fullName>
    </recommendedName>
</protein>
<feature type="domain" description="FAM13A-like" evidence="2">
    <location>
        <begin position="239"/>
        <end position="293"/>
    </location>
</feature>
<proteinExistence type="predicted"/>
<feature type="compositionally biased region" description="Polar residues" evidence="1">
    <location>
        <begin position="152"/>
        <end position="176"/>
    </location>
</feature>
<feature type="compositionally biased region" description="Polar residues" evidence="1">
    <location>
        <begin position="189"/>
        <end position="222"/>
    </location>
</feature>
<dbReference type="AlphaFoldDB" id="S9VC61"/>
<dbReference type="Pfam" id="PF26116">
    <property type="entry name" value="FAM13A"/>
    <property type="match status" value="1"/>
</dbReference>